<protein>
    <submittedName>
        <fullName evidence="2">Uncharacterized protein</fullName>
    </submittedName>
</protein>
<name>A0A1S1LXG2_MYCCH</name>
<dbReference type="RefSeq" id="WP_070923502.1">
    <property type="nucleotide sequence ID" value="NZ_MLII01000042.1"/>
</dbReference>
<gene>
    <name evidence="2" type="ORF">BKG82_02120</name>
</gene>
<evidence type="ECO:0000313" key="3">
    <source>
        <dbReference type="Proteomes" id="UP000180043"/>
    </source>
</evidence>
<dbReference type="Proteomes" id="UP000180043">
    <property type="component" value="Unassembled WGS sequence"/>
</dbReference>
<dbReference type="AlphaFoldDB" id="A0A1S1LXG2"/>
<accession>A0A1S1LXG2</accession>
<evidence type="ECO:0000313" key="2">
    <source>
        <dbReference type="EMBL" id="OHU60674.1"/>
    </source>
</evidence>
<proteinExistence type="predicted"/>
<feature type="region of interest" description="Disordered" evidence="1">
    <location>
        <begin position="70"/>
        <end position="97"/>
    </location>
</feature>
<organism evidence="2 3">
    <name type="scientific">Mycobacteroides chelonae</name>
    <name type="common">Mycobacterium chelonae</name>
    <dbReference type="NCBI Taxonomy" id="1774"/>
    <lineage>
        <taxon>Bacteria</taxon>
        <taxon>Bacillati</taxon>
        <taxon>Actinomycetota</taxon>
        <taxon>Actinomycetes</taxon>
        <taxon>Mycobacteriales</taxon>
        <taxon>Mycobacteriaceae</taxon>
        <taxon>Mycobacteroides</taxon>
    </lineage>
</organism>
<sequence>MHRGKLSLRRLSVLVRHMPINSELVTALNGGQRKWSNIEHLLADIWAVLVKLLGDPKKVPENIDHPARAEMTAKAKSDHKQGLKARYLKRKAARRNT</sequence>
<evidence type="ECO:0000256" key="1">
    <source>
        <dbReference type="SAM" id="MobiDB-lite"/>
    </source>
</evidence>
<comment type="caution">
    <text evidence="2">The sequence shown here is derived from an EMBL/GenBank/DDBJ whole genome shotgun (WGS) entry which is preliminary data.</text>
</comment>
<reference evidence="2 3" key="1">
    <citation type="submission" date="2016-10" db="EMBL/GenBank/DDBJ databases">
        <title>Evaluation of Human, Veterinary and Environmental Mycobacterium chelonae Isolates by Core Genome Phylogenomic Analysis, Targeted Gene Comparison, and Anti-microbial Susceptibility Patterns: A Tale of Mistaken Identities.</title>
        <authorList>
            <person name="Fogelson S.B."/>
            <person name="Camus A.C."/>
            <person name="Lorenz W."/>
            <person name="Vasireddy R."/>
            <person name="Vasireddy S."/>
            <person name="Smith T."/>
            <person name="Brown-Elliott B.A."/>
            <person name="Wallace R.J.Jr."/>
            <person name="Hasan N.A."/>
            <person name="Reischl U."/>
            <person name="Sanchez S."/>
        </authorList>
    </citation>
    <scope>NUCLEOTIDE SEQUENCE [LARGE SCALE GENOMIC DNA]</scope>
    <source>
        <strain evidence="2 3">15515</strain>
    </source>
</reference>
<dbReference type="EMBL" id="MLIQ01000008">
    <property type="protein sequence ID" value="OHU60674.1"/>
    <property type="molecule type" value="Genomic_DNA"/>
</dbReference>
<feature type="compositionally biased region" description="Basic and acidic residues" evidence="1">
    <location>
        <begin position="70"/>
        <end position="81"/>
    </location>
</feature>
<feature type="compositionally biased region" description="Basic residues" evidence="1">
    <location>
        <begin position="82"/>
        <end position="97"/>
    </location>
</feature>